<keyword evidence="5" id="KW-1185">Reference proteome</keyword>
<dbReference type="RefSeq" id="WP_023162768.1">
    <property type="nucleotide sequence ID" value="NZ_LITQ01000017.1"/>
</dbReference>
<feature type="signal peptide" evidence="1">
    <location>
        <begin position="1"/>
        <end position="25"/>
    </location>
</feature>
<dbReference type="InterPro" id="IPR051922">
    <property type="entry name" value="Bact_Sporulation_Assoc"/>
</dbReference>
<dbReference type="InterPro" id="IPR007253">
    <property type="entry name" value="Cell_wall-bd_2"/>
</dbReference>
<dbReference type="Gene3D" id="3.40.50.12090">
    <property type="match status" value="3"/>
</dbReference>
<evidence type="ECO:0000313" key="4">
    <source>
        <dbReference type="Proteomes" id="UP000077384"/>
    </source>
</evidence>
<dbReference type="EMBL" id="LITQ01000017">
    <property type="protein sequence ID" value="OAA92766.1"/>
    <property type="molecule type" value="Genomic_DNA"/>
</dbReference>
<gene>
    <name evidence="2" type="primary">lytC_3</name>
    <name evidence="3" type="synonym">lytC_22</name>
    <name evidence="3" type="ORF">CLCOS_31840</name>
    <name evidence="2" type="ORF">WX73_00650</name>
</gene>
<dbReference type="EC" id="3.5.1.28" evidence="2"/>
<dbReference type="PANTHER" id="PTHR30032:SF8">
    <property type="entry name" value="GERMINATION-SPECIFIC N-ACETYLMURAMOYL-L-ALANINE AMIDASE"/>
    <property type="match status" value="1"/>
</dbReference>
<comment type="caution">
    <text evidence="2">The sequence shown here is derived from an EMBL/GenBank/DDBJ whole genome shotgun (WGS) entry which is preliminary data.</text>
</comment>
<dbReference type="Proteomes" id="UP000077384">
    <property type="component" value="Unassembled WGS sequence"/>
</dbReference>
<reference evidence="3 5" key="2">
    <citation type="journal article" date="2016" name="Front. Microbiol.">
        <title>Industrial Acetogenic Biocatalysts: A Comparative Metabolic and Genomic Analysis.</title>
        <authorList>
            <person name="Bengelsdorf F."/>
            <person name="Poehlein A."/>
            <person name="Sonja S."/>
            <person name="Erz C."/>
            <person name="Hummel T."/>
            <person name="Hoffmeister S."/>
            <person name="Daniel R."/>
            <person name="Durre P."/>
        </authorList>
    </citation>
    <scope>NUCLEOTIDE SEQUENCE [LARGE SCALE GENOMIC DNA]</scope>
    <source>
        <strain evidence="3 5">PTA-10522</strain>
    </source>
</reference>
<dbReference type="AlphaFoldDB" id="A0A162LFB7"/>
<evidence type="ECO:0000313" key="2">
    <source>
        <dbReference type="EMBL" id="OAA92766.1"/>
    </source>
</evidence>
<proteinExistence type="predicted"/>
<accession>A0A162LFB7</accession>
<evidence type="ECO:0000256" key="1">
    <source>
        <dbReference type="SAM" id="SignalP"/>
    </source>
</evidence>
<evidence type="ECO:0000313" key="3">
    <source>
        <dbReference type="EMBL" id="OBR92189.1"/>
    </source>
</evidence>
<evidence type="ECO:0000313" key="5">
    <source>
        <dbReference type="Proteomes" id="UP000093694"/>
    </source>
</evidence>
<sequence>MKKIFKLALGQAIILGLAFPGTVSAASSHNVSRIYGSSRYQTSINICNNFSSGKVQNVIVTSGNNFPDALAGSVLSKQLNAPILLVDKSLSDSQDSINYIKDHLDASGTVYVLGGYASVSDEYINYIKSLGFNNIKRLGGKNRFDTNKVIVENMNVSKGTPLVIVNGSNFPDALSISSIAGMKGYPIILSNTDTLPDEVKEKISEISPSSVYIIGGQGALSDNIISEIKKLDTTIEDGNIIRIWGKNRYETSLNICKYFNLDSSSIIIANGENFPDALSGSALAAKLQAPILLTDGKNISTQKEYIDTTKYTDEIILGGSGAVSEDAENELKGIEKKLFEVTNEYVGEDGKYYIEGNYLKYVTDINEALDYVKRTGDSSVVEEDNGQWFILDDGFDMTISDKVKLEVDSDVSIKLIHFDSDGNISYNQPNFTDMVNGKYEDRPVFNLFIKDGKVMKMDQQFRP</sequence>
<organism evidence="2 4">
    <name type="scientific">Clostridium coskatii</name>
    <dbReference type="NCBI Taxonomy" id="1705578"/>
    <lineage>
        <taxon>Bacteria</taxon>
        <taxon>Bacillati</taxon>
        <taxon>Bacillota</taxon>
        <taxon>Clostridia</taxon>
        <taxon>Eubacteriales</taxon>
        <taxon>Clostridiaceae</taxon>
        <taxon>Clostridium</taxon>
    </lineage>
</organism>
<keyword evidence="1" id="KW-0732">Signal</keyword>
<name>A0A162LFB7_9CLOT</name>
<reference evidence="2 4" key="1">
    <citation type="journal article" date="2015" name="Biotechnol. Bioeng.">
        <title>Genome sequence and phenotypic characterization of Caulobacter segnis.</title>
        <authorList>
            <person name="Patel S."/>
            <person name="Fletcher B."/>
            <person name="Scott D.C."/>
            <person name="Ely B."/>
        </authorList>
    </citation>
    <scope>NUCLEOTIDE SEQUENCE [LARGE SCALE GENOMIC DNA]</scope>
    <source>
        <strain evidence="2 4">PS02</strain>
    </source>
</reference>
<keyword evidence="2" id="KW-0378">Hydrolase</keyword>
<dbReference type="PATRIC" id="fig|1705578.3.peg.1035"/>
<protein>
    <submittedName>
        <fullName evidence="2">N-acetylmuramoyl-L-alanine amidase LytC</fullName>
        <ecNumber evidence="2">3.5.1.28</ecNumber>
    </submittedName>
</protein>
<feature type="chain" id="PRO_5007837115" evidence="1">
    <location>
        <begin position="26"/>
        <end position="463"/>
    </location>
</feature>
<dbReference type="EMBL" id="LROR01000061">
    <property type="protein sequence ID" value="OBR92189.1"/>
    <property type="molecule type" value="Genomic_DNA"/>
</dbReference>
<dbReference type="Pfam" id="PF04122">
    <property type="entry name" value="CW_binding_2"/>
    <property type="match status" value="3"/>
</dbReference>
<dbReference type="PANTHER" id="PTHR30032">
    <property type="entry name" value="N-ACETYLMURAMOYL-L-ALANINE AMIDASE-RELATED"/>
    <property type="match status" value="1"/>
</dbReference>
<dbReference type="GO" id="GO:0008745">
    <property type="term" value="F:N-acetylmuramoyl-L-alanine amidase activity"/>
    <property type="evidence" value="ECO:0007669"/>
    <property type="project" value="UniProtKB-EC"/>
</dbReference>
<dbReference type="Proteomes" id="UP000093694">
    <property type="component" value="Unassembled WGS sequence"/>
</dbReference>